<gene>
    <name evidence="2" type="ORF">DFA_07687</name>
</gene>
<evidence type="ECO:0008006" key="4">
    <source>
        <dbReference type="Google" id="ProtNLM"/>
    </source>
</evidence>
<name>F4Q2T3_CACFS</name>
<evidence type="ECO:0000313" key="3">
    <source>
        <dbReference type="Proteomes" id="UP000007797"/>
    </source>
</evidence>
<feature type="transmembrane region" description="Helical" evidence="1">
    <location>
        <begin position="67"/>
        <end position="88"/>
    </location>
</feature>
<proteinExistence type="predicted"/>
<dbReference type="AlphaFoldDB" id="F4Q2T3"/>
<keyword evidence="1" id="KW-0812">Transmembrane</keyword>
<reference evidence="3" key="1">
    <citation type="journal article" date="2011" name="Genome Res.">
        <title>Phylogeny-wide analysis of social amoeba genomes highlights ancient origins for complex intercellular communication.</title>
        <authorList>
            <person name="Heidel A.J."/>
            <person name="Lawal H.M."/>
            <person name="Felder M."/>
            <person name="Schilde C."/>
            <person name="Helps N.R."/>
            <person name="Tunggal B."/>
            <person name="Rivero F."/>
            <person name="John U."/>
            <person name="Schleicher M."/>
            <person name="Eichinger L."/>
            <person name="Platzer M."/>
            <person name="Noegel A.A."/>
            <person name="Schaap P."/>
            <person name="Gloeckner G."/>
        </authorList>
    </citation>
    <scope>NUCLEOTIDE SEQUENCE [LARGE SCALE GENOMIC DNA]</scope>
    <source>
        <strain evidence="3">SH3</strain>
    </source>
</reference>
<dbReference type="Proteomes" id="UP000007797">
    <property type="component" value="Unassembled WGS sequence"/>
</dbReference>
<sequence length="292" mass="33601">MDIFYQNNYSTELQREDSYQVAGRHLRLPRHGASSSSSSSGVPTYSESKVGIERTLFMCLSISALSFYYLHYLIASLIATLLAHNLLYKVAHFQVQMKSLFKKTIPLPSFQHIYTKPLIMLGQDLTHGEIVTYFETFESGEHYYLYNKENNTFIDFVRVKYDLSQGLLNNFGTIRITNANIILKSRSKLYRGDIRSGNNQEIESTISHAITDYVECKRRGGKIGYHLLLFNCHTMVKRWRKGVKKDFRNVETPDTPGVIAFGVNYLFDQTKKRIFGRTVAASHLSSEETPFE</sequence>
<protein>
    <recommendedName>
        <fullName evidence="4">LRAT domain-containing protein</fullName>
    </recommendedName>
</protein>
<dbReference type="KEGG" id="dfa:DFA_07687"/>
<evidence type="ECO:0000313" key="2">
    <source>
        <dbReference type="EMBL" id="EGG16709.1"/>
    </source>
</evidence>
<keyword evidence="1" id="KW-0472">Membrane</keyword>
<accession>F4Q2T3</accession>
<dbReference type="EMBL" id="GL883021">
    <property type="protein sequence ID" value="EGG16709.1"/>
    <property type="molecule type" value="Genomic_DNA"/>
</dbReference>
<dbReference type="RefSeq" id="XP_004355183.1">
    <property type="nucleotide sequence ID" value="XM_004355131.1"/>
</dbReference>
<keyword evidence="1" id="KW-1133">Transmembrane helix</keyword>
<evidence type="ECO:0000256" key="1">
    <source>
        <dbReference type="SAM" id="Phobius"/>
    </source>
</evidence>
<organism evidence="2 3">
    <name type="scientific">Cavenderia fasciculata</name>
    <name type="common">Slime mold</name>
    <name type="synonym">Dictyostelium fasciculatum</name>
    <dbReference type="NCBI Taxonomy" id="261658"/>
    <lineage>
        <taxon>Eukaryota</taxon>
        <taxon>Amoebozoa</taxon>
        <taxon>Evosea</taxon>
        <taxon>Eumycetozoa</taxon>
        <taxon>Dictyostelia</taxon>
        <taxon>Acytosteliales</taxon>
        <taxon>Cavenderiaceae</taxon>
        <taxon>Cavenderia</taxon>
    </lineage>
</organism>
<dbReference type="GeneID" id="14869437"/>
<keyword evidence="3" id="KW-1185">Reference proteome</keyword>